<evidence type="ECO:0000313" key="4">
    <source>
        <dbReference type="Proteomes" id="UP001317322"/>
    </source>
</evidence>
<feature type="compositionally biased region" description="Basic and acidic residues" evidence="1">
    <location>
        <begin position="1"/>
        <end position="10"/>
    </location>
</feature>
<protein>
    <recommendedName>
        <fullName evidence="5">DUF4352 domain-containing protein</fullName>
    </recommendedName>
</protein>
<evidence type="ECO:0000313" key="3">
    <source>
        <dbReference type="EMBL" id="UUI65307.1"/>
    </source>
</evidence>
<keyword evidence="2" id="KW-0472">Membrane</keyword>
<organism evidence="3 4">
    <name type="scientific">Cellulomonas wangsupingiae</name>
    <dbReference type="NCBI Taxonomy" id="2968085"/>
    <lineage>
        <taxon>Bacteria</taxon>
        <taxon>Bacillati</taxon>
        <taxon>Actinomycetota</taxon>
        <taxon>Actinomycetes</taxon>
        <taxon>Micrococcales</taxon>
        <taxon>Cellulomonadaceae</taxon>
        <taxon>Cellulomonas</taxon>
    </lineage>
</organism>
<sequence length="228" mass="23307">MTTERPDARRTRLQGLASVPTPRSGVPTTLVGVGTPAPTAVTVPEPDEPEHRSRAVVAGVVVVVLVTLAALAVVLQIAFPGAPATAPPRVDQHQGAREHPGSVVQFGQAHTYGDGLEVVVGVPQPYEPSDNATGLEQGVPVRVQVVVTNGTEEGFRPNTLEVAATSGGSEAVNVWDPDQGIGLTGPDVSVPAGGTLQFALAFAAADPADLHLELTPALYGYGALVVEG</sequence>
<reference evidence="3 4" key="1">
    <citation type="submission" date="2022-07" db="EMBL/GenBank/DDBJ databases">
        <title>Novel species in genus cellulomonas.</title>
        <authorList>
            <person name="Ye L."/>
        </authorList>
    </citation>
    <scope>NUCLEOTIDE SEQUENCE [LARGE SCALE GENOMIC DNA]</scope>
    <source>
        <strain evidence="4">zg-Y908</strain>
    </source>
</reference>
<keyword evidence="4" id="KW-1185">Reference proteome</keyword>
<gene>
    <name evidence="3" type="ORF">NP075_00765</name>
</gene>
<keyword evidence="2" id="KW-0812">Transmembrane</keyword>
<proteinExistence type="predicted"/>
<feature type="region of interest" description="Disordered" evidence="1">
    <location>
        <begin position="1"/>
        <end position="37"/>
    </location>
</feature>
<feature type="transmembrane region" description="Helical" evidence="2">
    <location>
        <begin position="55"/>
        <end position="79"/>
    </location>
</feature>
<accession>A0ABY5K4C6</accession>
<name>A0ABY5K4C6_9CELL</name>
<evidence type="ECO:0000256" key="1">
    <source>
        <dbReference type="SAM" id="MobiDB-lite"/>
    </source>
</evidence>
<dbReference type="Proteomes" id="UP001317322">
    <property type="component" value="Chromosome"/>
</dbReference>
<dbReference type="RefSeq" id="WP_227563809.1">
    <property type="nucleotide sequence ID" value="NZ_CP101989.1"/>
</dbReference>
<keyword evidence="2" id="KW-1133">Transmembrane helix</keyword>
<evidence type="ECO:0000256" key="2">
    <source>
        <dbReference type="SAM" id="Phobius"/>
    </source>
</evidence>
<dbReference type="EMBL" id="CP101989">
    <property type="protein sequence ID" value="UUI65307.1"/>
    <property type="molecule type" value="Genomic_DNA"/>
</dbReference>
<evidence type="ECO:0008006" key="5">
    <source>
        <dbReference type="Google" id="ProtNLM"/>
    </source>
</evidence>